<dbReference type="Proteomes" id="UP000887159">
    <property type="component" value="Unassembled WGS sequence"/>
</dbReference>
<gene>
    <name evidence="1" type="ORF">TNCV_4301081</name>
</gene>
<dbReference type="AlphaFoldDB" id="A0A8X6RTS5"/>
<comment type="caution">
    <text evidence="1">The sequence shown here is derived from an EMBL/GenBank/DDBJ whole genome shotgun (WGS) entry which is preliminary data.</text>
</comment>
<protein>
    <submittedName>
        <fullName evidence="1">Uncharacterized protein</fullName>
    </submittedName>
</protein>
<proteinExistence type="predicted"/>
<organism evidence="1 2">
    <name type="scientific">Trichonephila clavipes</name>
    <name type="common">Golden silk orbweaver</name>
    <name type="synonym">Nephila clavipes</name>
    <dbReference type="NCBI Taxonomy" id="2585209"/>
    <lineage>
        <taxon>Eukaryota</taxon>
        <taxon>Metazoa</taxon>
        <taxon>Ecdysozoa</taxon>
        <taxon>Arthropoda</taxon>
        <taxon>Chelicerata</taxon>
        <taxon>Arachnida</taxon>
        <taxon>Araneae</taxon>
        <taxon>Araneomorphae</taxon>
        <taxon>Entelegynae</taxon>
        <taxon>Araneoidea</taxon>
        <taxon>Nephilidae</taxon>
        <taxon>Trichonephila</taxon>
    </lineage>
</organism>
<evidence type="ECO:0000313" key="1">
    <source>
        <dbReference type="EMBL" id="GFX98932.1"/>
    </source>
</evidence>
<name>A0A8X6RTS5_TRICX</name>
<sequence length="176" mass="19512">MWVRLGSTDLMAGKVMFLRSNQGGRFDGNESVADSFRSDLVNFKSSCTTILGAFYSFFVCQKKPPLSGSSPATRGNRDYTGMWVRLGSTDLMAGKVMFLRSNQGGRFDGNESVADSFEVIWSTLKARARQFSGPFTPSSSARKNLHFREAHLLPEVNPIRRSLPLSKLSNIQLCVT</sequence>
<keyword evidence="2" id="KW-1185">Reference proteome</keyword>
<reference evidence="1" key="1">
    <citation type="submission" date="2020-08" db="EMBL/GenBank/DDBJ databases">
        <title>Multicomponent nature underlies the extraordinary mechanical properties of spider dragline silk.</title>
        <authorList>
            <person name="Kono N."/>
            <person name="Nakamura H."/>
            <person name="Mori M."/>
            <person name="Yoshida Y."/>
            <person name="Ohtoshi R."/>
            <person name="Malay A.D."/>
            <person name="Moran D.A.P."/>
            <person name="Tomita M."/>
            <person name="Numata K."/>
            <person name="Arakawa K."/>
        </authorList>
    </citation>
    <scope>NUCLEOTIDE SEQUENCE</scope>
</reference>
<accession>A0A8X6RTS5</accession>
<evidence type="ECO:0000313" key="2">
    <source>
        <dbReference type="Proteomes" id="UP000887159"/>
    </source>
</evidence>
<dbReference type="EMBL" id="BMAU01021204">
    <property type="protein sequence ID" value="GFX98932.1"/>
    <property type="molecule type" value="Genomic_DNA"/>
</dbReference>